<dbReference type="Gene3D" id="3.10.100.10">
    <property type="entry name" value="Mannose-Binding Protein A, subunit A"/>
    <property type="match status" value="1"/>
</dbReference>
<organism evidence="11 12">
    <name type="scientific">Ceratotherium simum simum</name>
    <name type="common">Southern white rhinoceros</name>
    <dbReference type="NCBI Taxonomy" id="73337"/>
    <lineage>
        <taxon>Eukaryota</taxon>
        <taxon>Metazoa</taxon>
        <taxon>Chordata</taxon>
        <taxon>Craniata</taxon>
        <taxon>Vertebrata</taxon>
        <taxon>Euteleostomi</taxon>
        <taxon>Mammalia</taxon>
        <taxon>Eutheria</taxon>
        <taxon>Laurasiatheria</taxon>
        <taxon>Perissodactyla</taxon>
        <taxon>Rhinocerotidae</taxon>
        <taxon>Ceratotherium</taxon>
    </lineage>
</organism>
<dbReference type="PANTHER" id="PTHR22800">
    <property type="entry name" value="C-TYPE LECTIN PROTEINS"/>
    <property type="match status" value="1"/>
</dbReference>
<dbReference type="SUPFAM" id="SSF56436">
    <property type="entry name" value="C-type lectin-like"/>
    <property type="match status" value="1"/>
</dbReference>
<reference evidence="12" key="1">
    <citation type="submission" date="2025-08" db="UniProtKB">
        <authorList>
            <consortium name="RefSeq"/>
        </authorList>
    </citation>
    <scope>IDENTIFICATION</scope>
</reference>
<keyword evidence="7" id="KW-1015">Disulfide bond</keyword>
<evidence type="ECO:0000256" key="7">
    <source>
        <dbReference type="ARBA" id="ARBA00023157"/>
    </source>
</evidence>
<keyword evidence="2 9" id="KW-0812">Transmembrane</keyword>
<keyword evidence="5 9" id="KW-1133">Transmembrane helix</keyword>
<evidence type="ECO:0000256" key="9">
    <source>
        <dbReference type="SAM" id="Phobius"/>
    </source>
</evidence>
<dbReference type="PROSITE" id="PS50041">
    <property type="entry name" value="C_TYPE_LECTIN_2"/>
    <property type="match status" value="1"/>
</dbReference>
<evidence type="ECO:0000313" key="12">
    <source>
        <dbReference type="RefSeq" id="XP_014635144.1"/>
    </source>
</evidence>
<dbReference type="GeneID" id="101390718"/>
<dbReference type="InterPro" id="IPR001304">
    <property type="entry name" value="C-type_lectin-like"/>
</dbReference>
<dbReference type="Proteomes" id="UP000694910">
    <property type="component" value="Unplaced"/>
</dbReference>
<keyword evidence="11" id="KW-1185">Reference proteome</keyword>
<dbReference type="CDD" id="cd03593">
    <property type="entry name" value="CLECT_NK_receptors_like"/>
    <property type="match status" value="1"/>
</dbReference>
<keyword evidence="4" id="KW-0735">Signal-anchor</keyword>
<gene>
    <name evidence="12" type="primary">LOC101390718</name>
</gene>
<feature type="domain" description="C-type lectin" evidence="10">
    <location>
        <begin position="127"/>
        <end position="234"/>
    </location>
</feature>
<dbReference type="InterPro" id="IPR050919">
    <property type="entry name" value="NKG2/CD94_NK_receptors"/>
</dbReference>
<proteinExistence type="predicted"/>
<dbReference type="PROSITE" id="PS00615">
    <property type="entry name" value="C_TYPE_LECTIN_1"/>
    <property type="match status" value="1"/>
</dbReference>
<evidence type="ECO:0000256" key="4">
    <source>
        <dbReference type="ARBA" id="ARBA00022968"/>
    </source>
</evidence>
<evidence type="ECO:0000256" key="8">
    <source>
        <dbReference type="ARBA" id="ARBA00023180"/>
    </source>
</evidence>
<evidence type="ECO:0000256" key="1">
    <source>
        <dbReference type="ARBA" id="ARBA00004606"/>
    </source>
</evidence>
<protein>
    <submittedName>
        <fullName evidence="12">NKG2-A/NKG2-B type II integral membrane protein-like</fullName>
    </submittedName>
</protein>
<evidence type="ECO:0000313" key="11">
    <source>
        <dbReference type="Proteomes" id="UP000694910"/>
    </source>
</evidence>
<dbReference type="RefSeq" id="XP_014635144.1">
    <property type="nucleotide sequence ID" value="XM_014779658.1"/>
</dbReference>
<evidence type="ECO:0000256" key="6">
    <source>
        <dbReference type="ARBA" id="ARBA00023136"/>
    </source>
</evidence>
<dbReference type="InterPro" id="IPR018378">
    <property type="entry name" value="C-type_lectin_CS"/>
</dbReference>
<evidence type="ECO:0000256" key="5">
    <source>
        <dbReference type="ARBA" id="ARBA00022989"/>
    </source>
</evidence>
<accession>A0ABM1C6G3</accession>
<evidence type="ECO:0000256" key="2">
    <source>
        <dbReference type="ARBA" id="ARBA00022692"/>
    </source>
</evidence>
<evidence type="ECO:0000259" key="10">
    <source>
        <dbReference type="PROSITE" id="PS50041"/>
    </source>
</evidence>
<dbReference type="InterPro" id="IPR033992">
    <property type="entry name" value="NKR-like_CTLD"/>
</dbReference>
<feature type="transmembrane region" description="Helical" evidence="9">
    <location>
        <begin position="71"/>
        <end position="94"/>
    </location>
</feature>
<dbReference type="Pfam" id="PF00059">
    <property type="entry name" value="Lectin_C"/>
    <property type="match status" value="1"/>
</dbReference>
<dbReference type="InterPro" id="IPR016186">
    <property type="entry name" value="C-type_lectin-like/link_sf"/>
</dbReference>
<keyword evidence="3" id="KW-0430">Lectin</keyword>
<keyword evidence="6 9" id="KW-0472">Membrane</keyword>
<name>A0ABM1C6G3_CERSS</name>
<evidence type="ECO:0000256" key="3">
    <source>
        <dbReference type="ARBA" id="ARBA00022734"/>
    </source>
</evidence>
<dbReference type="InterPro" id="IPR016187">
    <property type="entry name" value="CTDL_fold"/>
</dbReference>
<dbReference type="SMART" id="SM00034">
    <property type="entry name" value="CLECT"/>
    <property type="match status" value="1"/>
</dbReference>
<comment type="subcellular location">
    <subcellularLocation>
        <location evidence="1">Membrane</location>
        <topology evidence="1">Single-pass type II membrane protein</topology>
    </subcellularLocation>
</comment>
<keyword evidence="8" id="KW-0325">Glycoprotein</keyword>
<dbReference type="PANTHER" id="PTHR22800:SF255">
    <property type="entry name" value="C-TYPE LECTIN DOMAIN-CONTAINING PROTEIN"/>
    <property type="match status" value="1"/>
</dbReference>
<sequence length="241" mass="27447">MNNQRQLYSELNVVKDSRGQQMKPKVIKSSISVAEQEITYVEFSFQNASQDLPGEEKNEHCKGLLSPPGKLIAGILGLICLVLLSSVVTMIAVIPSTVPLEQNDSSLITRNQKAYHCGRCPKEWITYSNNCYYISIERKAWNESLTDCASKNSNLLYIDNEEEMNFLNSFSVFSWIRLFHRNNNTSWVWPNNSTFSSKLFSISSEGDKKCAFLDFPENRLSSASCLDIKIYVCKHQALYLN</sequence>